<dbReference type="AlphaFoldDB" id="S8CKI4"/>
<keyword evidence="2" id="KW-1185">Reference proteome</keyword>
<name>S8CKI4_9LAMI</name>
<evidence type="ECO:0000313" key="1">
    <source>
        <dbReference type="EMBL" id="EPS67704.1"/>
    </source>
</evidence>
<evidence type="ECO:0000313" key="2">
    <source>
        <dbReference type="Proteomes" id="UP000015453"/>
    </source>
</evidence>
<organism evidence="1 2">
    <name type="scientific">Genlisea aurea</name>
    <dbReference type="NCBI Taxonomy" id="192259"/>
    <lineage>
        <taxon>Eukaryota</taxon>
        <taxon>Viridiplantae</taxon>
        <taxon>Streptophyta</taxon>
        <taxon>Embryophyta</taxon>
        <taxon>Tracheophyta</taxon>
        <taxon>Spermatophyta</taxon>
        <taxon>Magnoliopsida</taxon>
        <taxon>eudicotyledons</taxon>
        <taxon>Gunneridae</taxon>
        <taxon>Pentapetalae</taxon>
        <taxon>asterids</taxon>
        <taxon>lamiids</taxon>
        <taxon>Lamiales</taxon>
        <taxon>Lentibulariaceae</taxon>
        <taxon>Genlisea</taxon>
    </lineage>
</organism>
<reference evidence="1 2" key="1">
    <citation type="journal article" date="2013" name="BMC Genomics">
        <title>The miniature genome of a carnivorous plant Genlisea aurea contains a low number of genes and short non-coding sequences.</title>
        <authorList>
            <person name="Leushkin E.V."/>
            <person name="Sutormin R.A."/>
            <person name="Nabieva E.R."/>
            <person name="Penin A.A."/>
            <person name="Kondrashov A.S."/>
            <person name="Logacheva M.D."/>
        </authorList>
    </citation>
    <scope>NUCLEOTIDE SEQUENCE [LARGE SCALE GENOMIC DNA]</scope>
</reference>
<dbReference type="EMBL" id="AUSU01002966">
    <property type="protein sequence ID" value="EPS67704.1"/>
    <property type="molecule type" value="Genomic_DNA"/>
</dbReference>
<gene>
    <name evidence="1" type="ORF">M569_07071</name>
</gene>
<proteinExistence type="predicted"/>
<protein>
    <submittedName>
        <fullName evidence="1">Uncharacterized protein</fullName>
    </submittedName>
</protein>
<sequence>MSTGNTIAPKHGAVNLCIVRCRIWNYPMNRSSQSENVVDLSDRIESGRRYDEYHKEFFNGALCRRKFLSQAENRSSISGFFPDIGKHLIGRKMLLRRR</sequence>
<dbReference type="Proteomes" id="UP000015453">
    <property type="component" value="Unassembled WGS sequence"/>
</dbReference>
<comment type="caution">
    <text evidence="1">The sequence shown here is derived from an EMBL/GenBank/DDBJ whole genome shotgun (WGS) entry which is preliminary data.</text>
</comment>
<accession>S8CKI4</accession>